<dbReference type="EMBL" id="LK032251">
    <property type="protein sequence ID" value="CDY30239.1"/>
    <property type="molecule type" value="Genomic_DNA"/>
</dbReference>
<dbReference type="PANTHER" id="PTHR31370:SF2">
    <property type="entry name" value="OS08G0105100 PROTEIN"/>
    <property type="match status" value="1"/>
</dbReference>
<proteinExistence type="predicted"/>
<gene>
    <name evidence="1" type="primary">BnaC04g31500D</name>
    <name evidence="1" type="ORF">GSBRNA2T00044868001</name>
</gene>
<name>A0A078GYK8_BRANA</name>
<organism evidence="1 2">
    <name type="scientific">Brassica napus</name>
    <name type="common">Rape</name>
    <dbReference type="NCBI Taxonomy" id="3708"/>
    <lineage>
        <taxon>Eukaryota</taxon>
        <taxon>Viridiplantae</taxon>
        <taxon>Streptophyta</taxon>
        <taxon>Embryophyta</taxon>
        <taxon>Tracheophyta</taxon>
        <taxon>Spermatophyta</taxon>
        <taxon>Magnoliopsida</taxon>
        <taxon>eudicotyledons</taxon>
        <taxon>Gunneridae</taxon>
        <taxon>Pentapetalae</taxon>
        <taxon>rosids</taxon>
        <taxon>malvids</taxon>
        <taxon>Brassicales</taxon>
        <taxon>Brassicaceae</taxon>
        <taxon>Brassiceae</taxon>
        <taxon>Brassica</taxon>
    </lineage>
</organism>
<reference evidence="1 2" key="1">
    <citation type="journal article" date="2014" name="Science">
        <title>Plant genetics. Early allopolyploid evolution in the post-Neolithic Brassica napus oilseed genome.</title>
        <authorList>
            <person name="Chalhoub B."/>
            <person name="Denoeud F."/>
            <person name="Liu S."/>
            <person name="Parkin I.A."/>
            <person name="Tang H."/>
            <person name="Wang X."/>
            <person name="Chiquet J."/>
            <person name="Belcram H."/>
            <person name="Tong C."/>
            <person name="Samans B."/>
            <person name="Correa M."/>
            <person name="Da Silva C."/>
            <person name="Just J."/>
            <person name="Falentin C."/>
            <person name="Koh C.S."/>
            <person name="Le Clainche I."/>
            <person name="Bernard M."/>
            <person name="Bento P."/>
            <person name="Noel B."/>
            <person name="Labadie K."/>
            <person name="Alberti A."/>
            <person name="Charles M."/>
            <person name="Arnaud D."/>
            <person name="Guo H."/>
            <person name="Daviaud C."/>
            <person name="Alamery S."/>
            <person name="Jabbari K."/>
            <person name="Zhao M."/>
            <person name="Edger P.P."/>
            <person name="Chelaifa H."/>
            <person name="Tack D."/>
            <person name="Lassalle G."/>
            <person name="Mestiri I."/>
            <person name="Schnel N."/>
            <person name="Le Paslier M.C."/>
            <person name="Fan G."/>
            <person name="Renault V."/>
            <person name="Bayer P.E."/>
            <person name="Golicz A.A."/>
            <person name="Manoli S."/>
            <person name="Lee T.H."/>
            <person name="Thi V.H."/>
            <person name="Chalabi S."/>
            <person name="Hu Q."/>
            <person name="Fan C."/>
            <person name="Tollenaere R."/>
            <person name="Lu Y."/>
            <person name="Battail C."/>
            <person name="Shen J."/>
            <person name="Sidebottom C.H."/>
            <person name="Wang X."/>
            <person name="Canaguier A."/>
            <person name="Chauveau A."/>
            <person name="Berard A."/>
            <person name="Deniot G."/>
            <person name="Guan M."/>
            <person name="Liu Z."/>
            <person name="Sun F."/>
            <person name="Lim Y.P."/>
            <person name="Lyons E."/>
            <person name="Town C.D."/>
            <person name="Bancroft I."/>
            <person name="Wang X."/>
            <person name="Meng J."/>
            <person name="Ma J."/>
            <person name="Pires J.C."/>
            <person name="King G.J."/>
            <person name="Brunel D."/>
            <person name="Delourme R."/>
            <person name="Renard M."/>
            <person name="Aury J.M."/>
            <person name="Adams K.L."/>
            <person name="Batley J."/>
            <person name="Snowdon R.J."/>
            <person name="Tost J."/>
            <person name="Edwards D."/>
            <person name="Zhou Y."/>
            <person name="Hua W."/>
            <person name="Sharpe A.G."/>
            <person name="Paterson A.H."/>
            <person name="Guan C."/>
            <person name="Wincker P."/>
        </authorList>
    </citation>
    <scope>NUCLEOTIDE SEQUENCE [LARGE SCALE GENOMIC DNA]</scope>
    <source>
        <strain evidence="2">cv. Darmor-bzh</strain>
    </source>
</reference>
<evidence type="ECO:0000313" key="1">
    <source>
        <dbReference type="EMBL" id="CDY30239.1"/>
    </source>
</evidence>
<sequence length="55" mass="6269">MFVWKETKTVLTLQRLNLEELLKKGVCVSPLPPCLNFTYLTKSHTNVFASGQRTS</sequence>
<dbReference type="Gramene" id="CDY30239">
    <property type="protein sequence ID" value="CDY30239"/>
    <property type="gene ID" value="GSBRNA2T00044868001"/>
</dbReference>
<evidence type="ECO:0000313" key="2">
    <source>
        <dbReference type="Proteomes" id="UP000028999"/>
    </source>
</evidence>
<dbReference type="Proteomes" id="UP000028999">
    <property type="component" value="Unassembled WGS sequence"/>
</dbReference>
<dbReference type="STRING" id="3708.A0A078GYK8"/>
<dbReference type="AlphaFoldDB" id="A0A078GYK8"/>
<protein>
    <submittedName>
        <fullName evidence="1">BnaC04g31500D protein</fullName>
    </submittedName>
</protein>
<dbReference type="PaxDb" id="3708-A0A078GYK8"/>
<accession>A0A078GYK8</accession>
<keyword evidence="2" id="KW-1185">Reference proteome</keyword>
<dbReference type="PANTHER" id="PTHR31370">
    <property type="entry name" value="F-BOX PROTEIN FAMILY-LIKE"/>
    <property type="match status" value="1"/>
</dbReference>
<dbReference type="InterPro" id="IPR040275">
    <property type="entry name" value="At5g39450-like"/>
</dbReference>